<organism evidence="2 3">
    <name type="scientific">Megaselia scalaris</name>
    <name type="common">Humpbacked fly</name>
    <name type="synonym">Phora scalaris</name>
    <dbReference type="NCBI Taxonomy" id="36166"/>
    <lineage>
        <taxon>Eukaryota</taxon>
        <taxon>Metazoa</taxon>
        <taxon>Ecdysozoa</taxon>
        <taxon>Arthropoda</taxon>
        <taxon>Hexapoda</taxon>
        <taxon>Insecta</taxon>
        <taxon>Pterygota</taxon>
        <taxon>Neoptera</taxon>
        <taxon>Endopterygota</taxon>
        <taxon>Diptera</taxon>
        <taxon>Brachycera</taxon>
        <taxon>Muscomorpha</taxon>
        <taxon>Platypezoidea</taxon>
        <taxon>Phoridae</taxon>
        <taxon>Megaseliini</taxon>
        <taxon>Megaselia</taxon>
    </lineage>
</organism>
<dbReference type="Pfam" id="PF25383">
    <property type="entry name" value="PH_alsin"/>
    <property type="match status" value="1"/>
</dbReference>
<dbReference type="EMBL" id="CAQQ02073591">
    <property type="status" value="NOT_ANNOTATED_CDS"/>
    <property type="molecule type" value="Genomic_DNA"/>
</dbReference>
<evidence type="ECO:0000313" key="2">
    <source>
        <dbReference type="EnsemblMetazoa" id="MESCA000878-PA"/>
    </source>
</evidence>
<dbReference type="HOGENOM" id="CLU_432992_0_0_1"/>
<protein>
    <recommendedName>
        <fullName evidence="1">Alsin-like PH-like domain-containing protein</fullName>
    </recommendedName>
</protein>
<dbReference type="Proteomes" id="UP000015102">
    <property type="component" value="Unassembled WGS sequence"/>
</dbReference>
<evidence type="ECO:0000259" key="1">
    <source>
        <dbReference type="Pfam" id="PF25383"/>
    </source>
</evidence>
<sequence length="632" mass="72374">MSKSFKLFRDESEENKIEIKCNGISQEKEVRKIISISDKIYILQENAVFMGVPDDESHNQFNFTIFKESILDMEFWKHQIYVVTIDGKVLTKDERDDDDEWSEVNFSNDKIVSIKCNSIGQLFVSKSGILYGAGNCGDILSSDYPKRIQEITDKVINVTAGNDFFVILTVDDFPYNDNECGSIVSLVSVTSTLSDKFYRKGYDAVRTKVCTLGSRNEGGVLGTGDHIKRSHLNYIKSLEGEGVHKISSGKEHTVARTIDGRQIESVDKTDFSSPRELLSKRRDIVDFHCKDYRTKFVYSSDFTEPVNFHENAPLVLISKEYTLYNQPRTIQRNFEKFLISLQNAISECLHGRYFLPPPNCSDLVRELNSEFNKITMIISTILLDFEEFYYGFKVLKNISFVEFASEIIDIFETYTTKYCDCKSVAELSDEPSRILSRPIQLIESFLEFLHLSQLTDQQELFEKSSRKIRLDLELAEGSRDFWIKHWKTAPILRFKSPHRRIILDSETAPIKLVTSKYVSSNYNFILFSDIFVQYGSGLSVFTLLALWVQIEGLNLLASAALKARIMESPTTMSKERSLSEKDILLGGDPIPSLLNKKNYTAEEQTVLKCKNNLRRTTSFMSKTKNMELAGVS</sequence>
<dbReference type="InterPro" id="IPR057248">
    <property type="entry name" value="Alsin-like_PH"/>
</dbReference>
<dbReference type="InterPro" id="IPR051984">
    <property type="entry name" value="Alsin"/>
</dbReference>
<dbReference type="EnsemblMetazoa" id="MESCA000878-RA">
    <property type="protein sequence ID" value="MESCA000878-PA"/>
    <property type="gene ID" value="MESCA000878"/>
</dbReference>
<dbReference type="EMBL" id="CAQQ02073587">
    <property type="status" value="NOT_ANNOTATED_CDS"/>
    <property type="molecule type" value="Genomic_DNA"/>
</dbReference>
<dbReference type="PANTHER" id="PTHR46089:SF2">
    <property type="entry name" value="ALSIN HOMOLOG"/>
    <property type="match status" value="1"/>
</dbReference>
<dbReference type="STRING" id="36166.T1GC77"/>
<reference evidence="3" key="1">
    <citation type="submission" date="2013-02" db="EMBL/GenBank/DDBJ databases">
        <authorList>
            <person name="Hughes D."/>
        </authorList>
    </citation>
    <scope>NUCLEOTIDE SEQUENCE</scope>
    <source>
        <strain>Durham</strain>
        <strain evidence="3">NC isolate 2 -- Noor lab</strain>
    </source>
</reference>
<dbReference type="Pfam" id="PF25389">
    <property type="entry name" value="DH_ALS2"/>
    <property type="match status" value="1"/>
</dbReference>
<feature type="domain" description="Alsin-like PH-like" evidence="1">
    <location>
        <begin position="488"/>
        <end position="552"/>
    </location>
</feature>
<dbReference type="InterPro" id="IPR009091">
    <property type="entry name" value="RCC1/BLIP-II"/>
</dbReference>
<dbReference type="GO" id="GO:0031267">
    <property type="term" value="F:small GTPase binding"/>
    <property type="evidence" value="ECO:0007669"/>
    <property type="project" value="TreeGrafter"/>
</dbReference>
<dbReference type="EMBL" id="CAQQ02073588">
    <property type="status" value="NOT_ANNOTATED_CDS"/>
    <property type="molecule type" value="Genomic_DNA"/>
</dbReference>
<dbReference type="AlphaFoldDB" id="T1GC77"/>
<dbReference type="EMBL" id="CAQQ02073589">
    <property type="status" value="NOT_ANNOTATED_CDS"/>
    <property type="molecule type" value="Genomic_DNA"/>
</dbReference>
<proteinExistence type="predicted"/>
<reference evidence="2" key="2">
    <citation type="submission" date="2015-06" db="UniProtKB">
        <authorList>
            <consortium name="EnsemblMetazoa"/>
        </authorList>
    </citation>
    <scope>IDENTIFICATION</scope>
</reference>
<dbReference type="EMBL" id="CAQQ02073590">
    <property type="status" value="NOT_ANNOTATED_CDS"/>
    <property type="molecule type" value="Genomic_DNA"/>
</dbReference>
<keyword evidence="3" id="KW-1185">Reference proteome</keyword>
<evidence type="ECO:0000313" key="3">
    <source>
        <dbReference type="Proteomes" id="UP000015102"/>
    </source>
</evidence>
<accession>T1GC77</accession>
<dbReference type="SUPFAM" id="SSF50985">
    <property type="entry name" value="RCC1/BLIP-II"/>
    <property type="match status" value="1"/>
</dbReference>
<dbReference type="Gene3D" id="2.130.10.30">
    <property type="entry name" value="Regulator of chromosome condensation 1/beta-lactamase-inhibitor protein II"/>
    <property type="match status" value="1"/>
</dbReference>
<dbReference type="GO" id="GO:0005737">
    <property type="term" value="C:cytoplasm"/>
    <property type="evidence" value="ECO:0007669"/>
    <property type="project" value="TreeGrafter"/>
</dbReference>
<dbReference type="GO" id="GO:0016197">
    <property type="term" value="P:endosomal transport"/>
    <property type="evidence" value="ECO:0007669"/>
    <property type="project" value="TreeGrafter"/>
</dbReference>
<dbReference type="PANTHER" id="PTHR46089">
    <property type="entry name" value="ALSIN HOMOLOG"/>
    <property type="match status" value="1"/>
</dbReference>
<name>T1GC77_MEGSC</name>
<dbReference type="GO" id="GO:0005085">
    <property type="term" value="F:guanyl-nucleotide exchange factor activity"/>
    <property type="evidence" value="ECO:0007669"/>
    <property type="project" value="TreeGrafter"/>
</dbReference>
<dbReference type="Pfam" id="PF25384">
    <property type="entry name" value="Alsin_RLD"/>
    <property type="match status" value="1"/>
</dbReference>